<keyword evidence="3" id="KW-1185">Reference proteome</keyword>
<comment type="caution">
    <text evidence="2">The sequence shown here is derived from an EMBL/GenBank/DDBJ whole genome shotgun (WGS) entry which is preliminary data.</text>
</comment>
<keyword evidence="1" id="KW-1133">Transmembrane helix</keyword>
<dbReference type="EMBL" id="BPLR01011421">
    <property type="protein sequence ID" value="GIY46462.1"/>
    <property type="molecule type" value="Genomic_DNA"/>
</dbReference>
<dbReference type="Proteomes" id="UP001054945">
    <property type="component" value="Unassembled WGS sequence"/>
</dbReference>
<dbReference type="AlphaFoldDB" id="A0AAV4TM83"/>
<reference evidence="2 3" key="1">
    <citation type="submission" date="2021-06" db="EMBL/GenBank/DDBJ databases">
        <title>Caerostris extrusa draft genome.</title>
        <authorList>
            <person name="Kono N."/>
            <person name="Arakawa K."/>
        </authorList>
    </citation>
    <scope>NUCLEOTIDE SEQUENCE [LARGE SCALE GENOMIC DNA]</scope>
</reference>
<feature type="transmembrane region" description="Helical" evidence="1">
    <location>
        <begin position="32"/>
        <end position="50"/>
    </location>
</feature>
<protein>
    <submittedName>
        <fullName evidence="2">Uncharacterized protein</fullName>
    </submittedName>
</protein>
<evidence type="ECO:0000256" key="1">
    <source>
        <dbReference type="SAM" id="Phobius"/>
    </source>
</evidence>
<name>A0AAV4TM83_CAEEX</name>
<accession>A0AAV4TM83</accession>
<evidence type="ECO:0000313" key="3">
    <source>
        <dbReference type="Proteomes" id="UP001054945"/>
    </source>
</evidence>
<gene>
    <name evidence="2" type="ORF">CEXT_316731</name>
</gene>
<keyword evidence="1" id="KW-0472">Membrane</keyword>
<keyword evidence="1" id="KW-0812">Transmembrane</keyword>
<sequence length="92" mass="10544">MHGDYPSDFLVGSFIEKERRPPLSSSTTASNSFWGLVMSCFAAADLIMMFREKMKVRVISCVLFVSRIVEFWSIYCLLCRNFLCPPSSQVYV</sequence>
<proteinExistence type="predicted"/>
<evidence type="ECO:0000313" key="2">
    <source>
        <dbReference type="EMBL" id="GIY46462.1"/>
    </source>
</evidence>
<organism evidence="2 3">
    <name type="scientific">Caerostris extrusa</name>
    <name type="common">Bark spider</name>
    <name type="synonym">Caerostris bankana</name>
    <dbReference type="NCBI Taxonomy" id="172846"/>
    <lineage>
        <taxon>Eukaryota</taxon>
        <taxon>Metazoa</taxon>
        <taxon>Ecdysozoa</taxon>
        <taxon>Arthropoda</taxon>
        <taxon>Chelicerata</taxon>
        <taxon>Arachnida</taxon>
        <taxon>Araneae</taxon>
        <taxon>Araneomorphae</taxon>
        <taxon>Entelegynae</taxon>
        <taxon>Araneoidea</taxon>
        <taxon>Araneidae</taxon>
        <taxon>Caerostris</taxon>
    </lineage>
</organism>